<evidence type="ECO:0000313" key="3">
    <source>
        <dbReference type="Proteomes" id="UP001324427"/>
    </source>
</evidence>
<dbReference type="Proteomes" id="UP001324427">
    <property type="component" value="Unassembled WGS sequence"/>
</dbReference>
<keyword evidence="3" id="KW-1185">Reference proteome</keyword>
<feature type="compositionally biased region" description="Polar residues" evidence="1">
    <location>
        <begin position="139"/>
        <end position="151"/>
    </location>
</feature>
<feature type="compositionally biased region" description="Low complexity" evidence="1">
    <location>
        <begin position="158"/>
        <end position="182"/>
    </location>
</feature>
<feature type="compositionally biased region" description="Polar residues" evidence="1">
    <location>
        <begin position="186"/>
        <end position="226"/>
    </location>
</feature>
<proteinExistence type="predicted"/>
<feature type="region of interest" description="Disordered" evidence="1">
    <location>
        <begin position="118"/>
        <end position="226"/>
    </location>
</feature>
<comment type="caution">
    <text evidence="2">The sequence shown here is derived from an EMBL/GenBank/DDBJ whole genome shotgun (WGS) entry which is preliminary data.</text>
</comment>
<organism evidence="2 3">
    <name type="scientific">Oleoguttula mirabilis</name>
    <dbReference type="NCBI Taxonomy" id="1507867"/>
    <lineage>
        <taxon>Eukaryota</taxon>
        <taxon>Fungi</taxon>
        <taxon>Dikarya</taxon>
        <taxon>Ascomycota</taxon>
        <taxon>Pezizomycotina</taxon>
        <taxon>Dothideomycetes</taxon>
        <taxon>Dothideomycetidae</taxon>
        <taxon>Mycosphaerellales</taxon>
        <taxon>Teratosphaeriaceae</taxon>
        <taxon>Oleoguttula</taxon>
    </lineage>
</organism>
<dbReference type="AlphaFoldDB" id="A0AAV9JWS1"/>
<protein>
    <submittedName>
        <fullName evidence="2">Uncharacterized protein</fullName>
    </submittedName>
</protein>
<feature type="compositionally biased region" description="Low complexity" evidence="1">
    <location>
        <begin position="118"/>
        <end position="129"/>
    </location>
</feature>
<evidence type="ECO:0000256" key="1">
    <source>
        <dbReference type="SAM" id="MobiDB-lite"/>
    </source>
</evidence>
<name>A0AAV9JWS1_9PEZI</name>
<sequence length="631" mass="61230">MPMEPGLSGSEVSWEYEELPFNLSDLVEPIPNSIFNRMPRCQSSLGGWVTAGFDTKSFVCTPRGAYAPLIAIPIEVRNIDPEWASCTAWYGGVYDPPQALQGAAAVITPTVPSIVGTTSASAGSTANAGLPSETAGGEYSTTTLATSAETQGSGGDSSGSAVSATSSSSASTPAASGAGTSAELSIPQQSDQTEAATQLSSTYGSGEPASSQSPDSTADASTQVLSAATDPTSSALVALGSSAVINGETVAAASGGIAFGSQTFALPQLTAQAGEITVSSQAFTVAPQPGDPSAVIVANGVSTITLTAGSAGGTLGGQAISAAQSGGVVIGTGSEAESVPSVQTSGQYLDPQQGVVTIGSQEVTTTAVSDGLVLGYGQTVATLSAGGAAITIGTQILSAGSSGQLLAGSSPLTLTPAQQSDAILTLGSSTITASGVPGQSDAIVIDGSTLSAGGPAQTISGQELSVGADGLVLGSSTTLPLARVTSIGPEEEVGTLLTLGQTTVTAYQVPGQSGEAVVGGSTLSDGGPAAIIEGQTVSEGSGGLVVGVSTTVSLPQITSVAAASGVLIMLGGSKVTATPVPGKTGEVVLDGTTLSVGGPAYTVSGEVVSEASDGLASKSDESDDFIRPAYV</sequence>
<reference evidence="2 3" key="1">
    <citation type="submission" date="2021-11" db="EMBL/GenBank/DDBJ databases">
        <title>Black yeast isolated from Biological Soil Crust.</title>
        <authorList>
            <person name="Kurbessoian T."/>
        </authorList>
    </citation>
    <scope>NUCLEOTIDE SEQUENCE [LARGE SCALE GENOMIC DNA]</scope>
    <source>
        <strain evidence="2 3">CCFEE 5522</strain>
    </source>
</reference>
<gene>
    <name evidence="2" type="ORF">LTR36_003026</name>
</gene>
<evidence type="ECO:0000313" key="2">
    <source>
        <dbReference type="EMBL" id="KAK4550059.1"/>
    </source>
</evidence>
<accession>A0AAV9JWS1</accession>
<dbReference type="EMBL" id="JAVFHQ010000002">
    <property type="protein sequence ID" value="KAK4550059.1"/>
    <property type="molecule type" value="Genomic_DNA"/>
</dbReference>